<dbReference type="PANTHER" id="PTHR31148:SF1">
    <property type="entry name" value="U1 SMALL NUCLEAR RIBONUCLEOPROTEIN C"/>
    <property type="match status" value="1"/>
</dbReference>
<dbReference type="AlphaFoldDB" id="A0ABD3HD98"/>
<proteinExistence type="inferred from homology"/>
<dbReference type="GO" id="GO:0005685">
    <property type="term" value="C:U1 snRNP"/>
    <property type="evidence" value="ECO:0007669"/>
    <property type="project" value="UniProtKB-UniRule"/>
</dbReference>
<dbReference type="SMART" id="SM00451">
    <property type="entry name" value="ZnF_U1"/>
    <property type="match status" value="1"/>
</dbReference>
<name>A0ABD3HD98_9MARC</name>
<dbReference type="PROSITE" id="PS50171">
    <property type="entry name" value="ZF_MATRIN"/>
    <property type="match status" value="1"/>
</dbReference>
<sequence>MPRYYCDYCDTYLTHDSPSVRTQHNAGYKHKANVRAYYQQFEEQQTQSLIDQKVKEHLGQAAAGGGTAFHQHLAALQAGQFKPPILGTAPGGLPSSQPPLLPIRPPVLPPPTSSSGYPSGGQYQYRPSPAGGAQPNGMPVPPTLTPPGAPPRQAGPSPNSGSYGSYNYGPNPGQQSRPVGPPSSASGYSAPQAQPGPPGSQNTYSYGPPGGQSASNNSYVPPPPGAPVGYRS</sequence>
<keyword evidence="13" id="KW-1185">Reference proteome</keyword>
<feature type="region of interest" description="Disordered" evidence="10">
    <location>
        <begin position="86"/>
        <end position="232"/>
    </location>
</feature>
<comment type="subunit">
    <text evidence="9">U1 snRNP is composed of the 7 core Sm proteins B/B', D1, D2, D3, E, F and G that assemble in a heptameric protein ring on the Sm site of the small nuclear RNA to form the core snRNP, and at least 3 U1 snRNP-specific proteins U1-70K, U1-A and U1-C. U1-C interacts with U1 snRNA and the 5' splice-site region of the pre-mRNA.</text>
</comment>
<dbReference type="PIRSF" id="PIRSF037969">
    <property type="entry name" value="U1_snRNP-C"/>
    <property type="match status" value="1"/>
</dbReference>
<dbReference type="GO" id="GO:0003729">
    <property type="term" value="F:mRNA binding"/>
    <property type="evidence" value="ECO:0007669"/>
    <property type="project" value="UniProtKB-UniRule"/>
</dbReference>
<evidence type="ECO:0000256" key="4">
    <source>
        <dbReference type="ARBA" id="ARBA00022833"/>
    </source>
</evidence>
<evidence type="ECO:0000256" key="6">
    <source>
        <dbReference type="ARBA" id="ARBA00023242"/>
    </source>
</evidence>
<dbReference type="SUPFAM" id="SSF57667">
    <property type="entry name" value="beta-beta-alpha zinc fingers"/>
    <property type="match status" value="1"/>
</dbReference>
<evidence type="ECO:0000256" key="2">
    <source>
        <dbReference type="ARBA" id="ARBA00022723"/>
    </source>
</evidence>
<feature type="compositionally biased region" description="Low complexity" evidence="10">
    <location>
        <begin position="182"/>
        <end position="193"/>
    </location>
</feature>
<dbReference type="InterPro" id="IPR003604">
    <property type="entry name" value="Matrin/U1-like-C_Znf_C2H2"/>
</dbReference>
<dbReference type="GO" id="GO:0000243">
    <property type="term" value="C:commitment complex"/>
    <property type="evidence" value="ECO:0007669"/>
    <property type="project" value="UniProtKB-UniRule"/>
</dbReference>
<dbReference type="InterPro" id="IPR017340">
    <property type="entry name" value="U1_snRNP-C"/>
</dbReference>
<gene>
    <name evidence="12" type="ORF">R1sor_015814</name>
</gene>
<organism evidence="12 13">
    <name type="scientific">Riccia sorocarpa</name>
    <dbReference type="NCBI Taxonomy" id="122646"/>
    <lineage>
        <taxon>Eukaryota</taxon>
        <taxon>Viridiplantae</taxon>
        <taxon>Streptophyta</taxon>
        <taxon>Embryophyta</taxon>
        <taxon>Marchantiophyta</taxon>
        <taxon>Marchantiopsida</taxon>
        <taxon>Marchantiidae</taxon>
        <taxon>Marchantiales</taxon>
        <taxon>Ricciaceae</taxon>
        <taxon>Riccia</taxon>
    </lineage>
</organism>
<evidence type="ECO:0000256" key="1">
    <source>
        <dbReference type="ARBA" id="ARBA00004123"/>
    </source>
</evidence>
<comment type="function">
    <text evidence="9">Component of the spliceosomal U1 snRNP, which is essential for recognition of the pre-mRNA 5' splice-site and the subsequent assembly of the spliceosome. U1-C is directly involved in initial 5' splice-site recognition for both constitutive and regulated alternative splicing. The interaction with the 5' splice-site seems to precede base-pairing between the pre-mRNA and the U1 snRNA. Stimulates commitment or early (E) complex formation by stabilizing the base pairing of the 5' end of the U1 snRNA and the 5' splice-site region.</text>
</comment>
<keyword evidence="5 9" id="KW-0694">RNA-binding</keyword>
<dbReference type="GO" id="GO:0071004">
    <property type="term" value="C:U2-type prespliceosome"/>
    <property type="evidence" value="ECO:0007669"/>
    <property type="project" value="UniProtKB-UniRule"/>
</dbReference>
<keyword evidence="6 9" id="KW-0539">Nucleus</keyword>
<dbReference type="EMBL" id="JBJQOH010000004">
    <property type="protein sequence ID" value="KAL3689505.1"/>
    <property type="molecule type" value="Genomic_DNA"/>
</dbReference>
<dbReference type="GO" id="GO:0000387">
    <property type="term" value="P:spliceosomal snRNP assembly"/>
    <property type="evidence" value="ECO:0007669"/>
    <property type="project" value="UniProtKB-UniRule"/>
</dbReference>
<dbReference type="PANTHER" id="PTHR31148">
    <property type="entry name" value="U1 SMALL NUCLEAR RIBONUCLEOPROTEIN C"/>
    <property type="match status" value="1"/>
</dbReference>
<feature type="compositionally biased region" description="Low complexity" evidence="10">
    <location>
        <begin position="113"/>
        <end position="125"/>
    </location>
</feature>
<keyword evidence="7 9" id="KW-0687">Ribonucleoprotein</keyword>
<comment type="similarity">
    <text evidence="9">Belongs to the U1 small nuclear ribonucleoprotein C family.</text>
</comment>
<keyword evidence="2 9" id="KW-0479">Metal-binding</keyword>
<evidence type="ECO:0000256" key="3">
    <source>
        <dbReference type="ARBA" id="ARBA00022771"/>
    </source>
</evidence>
<dbReference type="InterPro" id="IPR036236">
    <property type="entry name" value="Znf_C2H2_sf"/>
</dbReference>
<comment type="subunit">
    <text evidence="8">Component of the U1 snRNP. The U1 snRNP is composed of the U1 snRNA and the 7 core Sm proteins SNRPB, SNRPD1, SNRPD2, SNRPD3, SNRPE, SNRPF and SNRPG that assemble in a heptameric protein ring on the Sm site of the small nuclear RNA to form the core snRNP, and at least 3 U1 snRNP-specific proteins SNRNP70/U1-70K, SNRPA/U1-A and SNRPC/U1-C. SNRPC/U1-C interacts with U1 snRNA and the 5' splice-site region of the pre-mRNA. Interacts (via N-terminus) with TIA1 (via C-terminus); thereby promoting spliceosomal U1 snRNP recruitment to 5' splice sites.</text>
</comment>
<accession>A0ABD3HD98</accession>
<feature type="domain" description="Matrin-type" evidence="11">
    <location>
        <begin position="4"/>
        <end position="36"/>
    </location>
</feature>
<comment type="subcellular location">
    <subcellularLocation>
        <location evidence="1 9">Nucleus</location>
    </subcellularLocation>
</comment>
<feature type="compositionally biased region" description="Low complexity" evidence="10">
    <location>
        <begin position="155"/>
        <end position="173"/>
    </location>
</feature>
<feature type="compositionally biased region" description="Pro residues" evidence="10">
    <location>
        <begin position="138"/>
        <end position="150"/>
    </location>
</feature>
<evidence type="ECO:0000256" key="7">
    <source>
        <dbReference type="ARBA" id="ARBA00023274"/>
    </source>
</evidence>
<evidence type="ECO:0000313" key="13">
    <source>
        <dbReference type="Proteomes" id="UP001633002"/>
    </source>
</evidence>
<keyword evidence="3 9" id="KW-0863">Zinc-finger</keyword>
<feature type="compositionally biased region" description="Pro residues" evidence="10">
    <location>
        <begin position="96"/>
        <end position="112"/>
    </location>
</feature>
<dbReference type="Proteomes" id="UP001633002">
    <property type="component" value="Unassembled WGS sequence"/>
</dbReference>
<keyword evidence="4 9" id="KW-0862">Zinc</keyword>
<reference evidence="12 13" key="1">
    <citation type="submission" date="2024-09" db="EMBL/GenBank/DDBJ databases">
        <title>Chromosome-scale assembly of Riccia sorocarpa.</title>
        <authorList>
            <person name="Paukszto L."/>
        </authorList>
    </citation>
    <scope>NUCLEOTIDE SEQUENCE [LARGE SCALE GENOMIC DNA]</scope>
    <source>
        <strain evidence="12">LP-2024</strain>
        <tissue evidence="12">Aerial parts of the thallus</tissue>
    </source>
</reference>
<dbReference type="Pfam" id="PF06220">
    <property type="entry name" value="zf-U1"/>
    <property type="match status" value="1"/>
</dbReference>
<evidence type="ECO:0000256" key="9">
    <source>
        <dbReference type="HAMAP-Rule" id="MF_03153"/>
    </source>
</evidence>
<evidence type="ECO:0000259" key="11">
    <source>
        <dbReference type="PROSITE" id="PS50171"/>
    </source>
</evidence>
<dbReference type="FunFam" id="3.30.160.60:FF:000059">
    <property type="entry name" value="U1 small nuclear ribonucleoprotein C"/>
    <property type="match status" value="1"/>
</dbReference>
<dbReference type="InterPro" id="IPR000690">
    <property type="entry name" value="Matrin/U1-C_Znf_C2H2"/>
</dbReference>
<evidence type="ECO:0000256" key="8">
    <source>
        <dbReference type="ARBA" id="ARBA00046357"/>
    </source>
</evidence>
<dbReference type="GO" id="GO:0030619">
    <property type="term" value="F:U1 snRNA binding"/>
    <property type="evidence" value="ECO:0007669"/>
    <property type="project" value="UniProtKB-UniRule"/>
</dbReference>
<dbReference type="GO" id="GO:0008270">
    <property type="term" value="F:zinc ion binding"/>
    <property type="evidence" value="ECO:0007669"/>
    <property type="project" value="UniProtKB-UniRule"/>
</dbReference>
<dbReference type="HAMAP" id="MF_03153">
    <property type="entry name" value="U1_C"/>
    <property type="match status" value="1"/>
</dbReference>
<evidence type="ECO:0000313" key="12">
    <source>
        <dbReference type="EMBL" id="KAL3689505.1"/>
    </source>
</evidence>
<dbReference type="Gene3D" id="3.30.160.60">
    <property type="entry name" value="Classic Zinc Finger"/>
    <property type="match status" value="1"/>
</dbReference>
<evidence type="ECO:0000256" key="10">
    <source>
        <dbReference type="SAM" id="MobiDB-lite"/>
    </source>
</evidence>
<dbReference type="GO" id="GO:0000395">
    <property type="term" value="P:mRNA 5'-splice site recognition"/>
    <property type="evidence" value="ECO:0007669"/>
    <property type="project" value="UniProtKB-UniRule"/>
</dbReference>
<evidence type="ECO:0000256" key="5">
    <source>
        <dbReference type="ARBA" id="ARBA00022884"/>
    </source>
</evidence>
<comment type="caution">
    <text evidence="12">The sequence shown here is derived from an EMBL/GenBank/DDBJ whole genome shotgun (WGS) entry which is preliminary data.</text>
</comment>
<protein>
    <recommendedName>
        <fullName evidence="9">U1 small nuclear ribonucleoprotein C</fullName>
        <shortName evidence="9">U1 snRNP C</shortName>
        <shortName evidence="9">U1-C</shortName>
        <shortName evidence="9">U1C</shortName>
    </recommendedName>
</protein>
<dbReference type="InterPro" id="IPR013085">
    <property type="entry name" value="U1-CZ_Znf_C2H2"/>
</dbReference>